<dbReference type="EnsemblProtists" id="EOD34236">
    <property type="protein sequence ID" value="EOD34236"/>
    <property type="gene ID" value="EMIHUDRAFT_201908"/>
</dbReference>
<reference evidence="1" key="2">
    <citation type="submission" date="2024-10" db="UniProtKB">
        <authorList>
            <consortium name="EnsemblProtists"/>
        </authorList>
    </citation>
    <scope>IDENTIFICATION</scope>
</reference>
<dbReference type="KEGG" id="ehx:EMIHUDRAFT_201908"/>
<dbReference type="GeneID" id="17279507"/>
<dbReference type="AlphaFoldDB" id="A0A0D3KEQ1"/>
<dbReference type="Proteomes" id="UP000013827">
    <property type="component" value="Unassembled WGS sequence"/>
</dbReference>
<protein>
    <submittedName>
        <fullName evidence="1">Uncharacterized protein</fullName>
    </submittedName>
</protein>
<keyword evidence="2" id="KW-1185">Reference proteome</keyword>
<dbReference type="RefSeq" id="XP_005786665.1">
    <property type="nucleotide sequence ID" value="XM_005786608.1"/>
</dbReference>
<name>A0A0D3KEQ1_EMIH1</name>
<reference evidence="2" key="1">
    <citation type="journal article" date="2013" name="Nature">
        <title>Pan genome of the phytoplankton Emiliania underpins its global distribution.</title>
        <authorList>
            <person name="Read B.A."/>
            <person name="Kegel J."/>
            <person name="Klute M.J."/>
            <person name="Kuo A."/>
            <person name="Lefebvre S.C."/>
            <person name="Maumus F."/>
            <person name="Mayer C."/>
            <person name="Miller J."/>
            <person name="Monier A."/>
            <person name="Salamov A."/>
            <person name="Young J."/>
            <person name="Aguilar M."/>
            <person name="Claverie J.M."/>
            <person name="Frickenhaus S."/>
            <person name="Gonzalez K."/>
            <person name="Herman E.K."/>
            <person name="Lin Y.C."/>
            <person name="Napier J."/>
            <person name="Ogata H."/>
            <person name="Sarno A.F."/>
            <person name="Shmutz J."/>
            <person name="Schroeder D."/>
            <person name="de Vargas C."/>
            <person name="Verret F."/>
            <person name="von Dassow P."/>
            <person name="Valentin K."/>
            <person name="Van de Peer Y."/>
            <person name="Wheeler G."/>
            <person name="Dacks J.B."/>
            <person name="Delwiche C.F."/>
            <person name="Dyhrman S.T."/>
            <person name="Glockner G."/>
            <person name="John U."/>
            <person name="Richards T."/>
            <person name="Worden A.Z."/>
            <person name="Zhang X."/>
            <person name="Grigoriev I.V."/>
            <person name="Allen A.E."/>
            <person name="Bidle K."/>
            <person name="Borodovsky M."/>
            <person name="Bowler C."/>
            <person name="Brownlee C."/>
            <person name="Cock J.M."/>
            <person name="Elias M."/>
            <person name="Gladyshev V.N."/>
            <person name="Groth M."/>
            <person name="Guda C."/>
            <person name="Hadaegh A."/>
            <person name="Iglesias-Rodriguez M.D."/>
            <person name="Jenkins J."/>
            <person name="Jones B.M."/>
            <person name="Lawson T."/>
            <person name="Leese F."/>
            <person name="Lindquist E."/>
            <person name="Lobanov A."/>
            <person name="Lomsadze A."/>
            <person name="Malik S.B."/>
            <person name="Marsh M.E."/>
            <person name="Mackinder L."/>
            <person name="Mock T."/>
            <person name="Mueller-Roeber B."/>
            <person name="Pagarete A."/>
            <person name="Parker M."/>
            <person name="Probert I."/>
            <person name="Quesneville H."/>
            <person name="Raines C."/>
            <person name="Rensing S.A."/>
            <person name="Riano-Pachon D.M."/>
            <person name="Richier S."/>
            <person name="Rokitta S."/>
            <person name="Shiraiwa Y."/>
            <person name="Soanes D.M."/>
            <person name="van der Giezen M."/>
            <person name="Wahlund T.M."/>
            <person name="Williams B."/>
            <person name="Wilson W."/>
            <person name="Wolfe G."/>
            <person name="Wurch L.L."/>
        </authorList>
    </citation>
    <scope>NUCLEOTIDE SEQUENCE</scope>
</reference>
<accession>A0A0D3KEQ1</accession>
<proteinExistence type="predicted"/>
<evidence type="ECO:0000313" key="1">
    <source>
        <dbReference type="EnsemblProtists" id="EOD34236"/>
    </source>
</evidence>
<organism evidence="1 2">
    <name type="scientific">Emiliania huxleyi (strain CCMP1516)</name>
    <dbReference type="NCBI Taxonomy" id="280463"/>
    <lineage>
        <taxon>Eukaryota</taxon>
        <taxon>Haptista</taxon>
        <taxon>Haptophyta</taxon>
        <taxon>Prymnesiophyceae</taxon>
        <taxon>Isochrysidales</taxon>
        <taxon>Noelaerhabdaceae</taxon>
        <taxon>Emiliania</taxon>
    </lineage>
</organism>
<dbReference type="PaxDb" id="2903-EOD34236"/>
<dbReference type="HOGENOM" id="CLU_2488125_0_0_1"/>
<evidence type="ECO:0000313" key="2">
    <source>
        <dbReference type="Proteomes" id="UP000013827"/>
    </source>
</evidence>
<sequence>MAKQLLRATRSFGGRLQAVCSQLGGCLLTDPGLSSPGDATMRGSFYQDRKQFPSIIRENTGLFWKGFSESVDAAMCVGVERVQLARK</sequence>